<name>A0AAI9WWQ2_9ASCO</name>
<dbReference type="GO" id="GO:0006355">
    <property type="term" value="P:regulation of DNA-templated transcription"/>
    <property type="evidence" value="ECO:0007669"/>
    <property type="project" value="TreeGrafter"/>
</dbReference>
<feature type="binding site" evidence="2">
    <location>
        <position position="198"/>
    </location>
    <ligand>
        <name>Zn(2+)</name>
        <dbReference type="ChEBI" id="CHEBI:29105"/>
        <label>1</label>
    </ligand>
</feature>
<feature type="binding site" evidence="2">
    <location>
        <position position="227"/>
    </location>
    <ligand>
        <name>Zn(2+)</name>
        <dbReference type="ChEBI" id="CHEBI:29105"/>
        <label>1</label>
    </ligand>
</feature>
<dbReference type="RefSeq" id="XP_049178995.1">
    <property type="nucleotide sequence ID" value="XM_049325342.1"/>
</dbReference>
<keyword evidence="2" id="KW-0479">Metal-binding</keyword>
<accession>A0AAI9WWQ2</accession>
<evidence type="ECO:0000256" key="1">
    <source>
        <dbReference type="PIRSR" id="PIRSR628651-50"/>
    </source>
</evidence>
<dbReference type="GO" id="GO:0046872">
    <property type="term" value="F:metal ion binding"/>
    <property type="evidence" value="ECO:0007669"/>
    <property type="project" value="UniProtKB-KW"/>
</dbReference>
<feature type="site" description="Histone H3K4me3 binding" evidence="1">
    <location>
        <position position="208"/>
    </location>
</feature>
<feature type="binding site" evidence="2">
    <location>
        <position position="218"/>
    </location>
    <ligand>
        <name>Zn(2+)</name>
        <dbReference type="ChEBI" id="CHEBI:29105"/>
        <label>2</label>
    </ligand>
</feature>
<dbReference type="Proteomes" id="UP001202479">
    <property type="component" value="Unassembled WGS sequence"/>
</dbReference>
<organism evidence="4 5">
    <name type="scientific">Candida oxycetoniae</name>
    <dbReference type="NCBI Taxonomy" id="497107"/>
    <lineage>
        <taxon>Eukaryota</taxon>
        <taxon>Fungi</taxon>
        <taxon>Dikarya</taxon>
        <taxon>Ascomycota</taxon>
        <taxon>Saccharomycotina</taxon>
        <taxon>Pichiomycetes</taxon>
        <taxon>Debaryomycetaceae</taxon>
        <taxon>Candida/Lodderomyces clade</taxon>
        <taxon>Candida</taxon>
    </lineage>
</organism>
<feature type="binding site" evidence="2">
    <location>
        <position position="252"/>
    </location>
    <ligand>
        <name>Zn(2+)</name>
        <dbReference type="ChEBI" id="CHEBI:29105"/>
        <label>2</label>
    </ligand>
</feature>
<dbReference type="EMBL" id="JAHUZD010000129">
    <property type="protein sequence ID" value="KAI3403248.2"/>
    <property type="molecule type" value="Genomic_DNA"/>
</dbReference>
<dbReference type="PANTHER" id="PTHR10333:SF94">
    <property type="entry name" value="FINGER DOMAIN PROTEIN, PUTATIVE (AFU_ORTHOLOGUE AFUA_3G11940)-RELATED"/>
    <property type="match status" value="1"/>
</dbReference>
<dbReference type="SUPFAM" id="SSF57903">
    <property type="entry name" value="FYVE/PHD zinc finger"/>
    <property type="match status" value="1"/>
</dbReference>
<dbReference type="InterPro" id="IPR028651">
    <property type="entry name" value="ING_fam"/>
</dbReference>
<dbReference type="PANTHER" id="PTHR10333">
    <property type="entry name" value="INHIBITOR OF GROWTH PROTEIN"/>
    <property type="match status" value="1"/>
</dbReference>
<dbReference type="InterPro" id="IPR013083">
    <property type="entry name" value="Znf_RING/FYVE/PHD"/>
</dbReference>
<dbReference type="GO" id="GO:0004402">
    <property type="term" value="F:histone acetyltransferase activity"/>
    <property type="evidence" value="ECO:0007669"/>
    <property type="project" value="TreeGrafter"/>
</dbReference>
<evidence type="ECO:0000256" key="2">
    <source>
        <dbReference type="PIRSR" id="PIRSR628651-51"/>
    </source>
</evidence>
<dbReference type="GO" id="GO:0000123">
    <property type="term" value="C:histone acetyltransferase complex"/>
    <property type="evidence" value="ECO:0007669"/>
    <property type="project" value="TreeGrafter"/>
</dbReference>
<feature type="site" description="Histone H3K4me3 binding" evidence="1">
    <location>
        <position position="212"/>
    </location>
</feature>
<proteinExistence type="predicted"/>
<protein>
    <recommendedName>
        <fullName evidence="6">Zinc finger PHD-type domain-containing protein</fullName>
    </recommendedName>
</protein>
<comment type="caution">
    <text evidence="4">The sequence shown here is derived from an EMBL/GenBank/DDBJ whole genome shotgun (WGS) entry which is preliminary data.</text>
</comment>
<feature type="binding site" evidence="2">
    <location>
        <position position="200"/>
    </location>
    <ligand>
        <name>Zn(2+)</name>
        <dbReference type="ChEBI" id="CHEBI:29105"/>
        <label>1</label>
    </ligand>
</feature>
<gene>
    <name evidence="4" type="ORF">KGF56_003954</name>
</gene>
<evidence type="ECO:0000256" key="3">
    <source>
        <dbReference type="SAM" id="MobiDB-lite"/>
    </source>
</evidence>
<feature type="region of interest" description="Disordered" evidence="3">
    <location>
        <begin position="96"/>
        <end position="126"/>
    </location>
</feature>
<sequence length="273" mass="31835">MPKQDAYTKELNQLLLDYQQTGQIQNESIGRIYRLRKSIEWLRDETIEESAALNNQLITHKLYLKDEINQLYRLERSKQETVQNERDKDNLRKQLQKHYKQHSLTSQVEALKEKESGKGKEPSKSGLKLILRIPKNDRIQKLKGEKKKLEKKSADKKSAKEVAIKSMRLKNTSPSVIQAKKVKSSESINNDEDNKRYCFCKQPSMGDMIACDNETSCCNGEWFHYKCVNLLSKAEASKYTTGKTPWFCSIECRETVNAEKKRQKLKQKRRGKS</sequence>
<dbReference type="GO" id="GO:0005634">
    <property type="term" value="C:nucleus"/>
    <property type="evidence" value="ECO:0007669"/>
    <property type="project" value="TreeGrafter"/>
</dbReference>
<dbReference type="Gene3D" id="3.30.40.10">
    <property type="entry name" value="Zinc/RING finger domain, C3HC4 (zinc finger)"/>
    <property type="match status" value="1"/>
</dbReference>
<keyword evidence="2" id="KW-0862">Zinc</keyword>
<feature type="site" description="Histone H3K4me3 binding" evidence="1">
    <location>
        <position position="222"/>
    </location>
</feature>
<dbReference type="GeneID" id="73381569"/>
<reference evidence="4" key="1">
    <citation type="journal article" date="2022" name="DNA Res.">
        <title>Genome analysis of five recently described species of the CUG-Ser clade uncovers Candida theae as a new hybrid lineage with pathogenic potential in the Candida parapsilosis species complex.</title>
        <authorList>
            <person name="Mixao V."/>
            <person name="Del Olmo V."/>
            <person name="Hegedusova E."/>
            <person name="Saus E."/>
            <person name="Pryszcz L."/>
            <person name="Cillingova A."/>
            <person name="Nosek J."/>
            <person name="Gabaldon T."/>
        </authorList>
    </citation>
    <scope>NUCLEOTIDE SEQUENCE</scope>
    <source>
        <strain evidence="4">CBS 10844</strain>
    </source>
</reference>
<evidence type="ECO:0000313" key="5">
    <source>
        <dbReference type="Proteomes" id="UP001202479"/>
    </source>
</evidence>
<feature type="binding site" evidence="2">
    <location>
        <position position="224"/>
    </location>
    <ligand>
        <name>Zn(2+)</name>
        <dbReference type="ChEBI" id="CHEBI:29105"/>
        <label>1</label>
    </ligand>
</feature>
<feature type="site" description="Histone H3K4me3 binding" evidence="1">
    <location>
        <position position="197"/>
    </location>
</feature>
<feature type="compositionally biased region" description="Basic and acidic residues" evidence="3">
    <location>
        <begin position="110"/>
        <end position="123"/>
    </location>
</feature>
<evidence type="ECO:0008006" key="6">
    <source>
        <dbReference type="Google" id="ProtNLM"/>
    </source>
</evidence>
<keyword evidence="5" id="KW-1185">Reference proteome</keyword>
<dbReference type="AlphaFoldDB" id="A0AAI9WWQ2"/>
<feature type="binding site" evidence="2">
    <location>
        <position position="248"/>
    </location>
    <ligand>
        <name>Zn(2+)</name>
        <dbReference type="ChEBI" id="CHEBI:29105"/>
        <label>2</label>
    </ligand>
</feature>
<dbReference type="InterPro" id="IPR011011">
    <property type="entry name" value="Znf_FYVE_PHD"/>
</dbReference>
<feature type="binding site" evidence="2">
    <location>
        <position position="211"/>
    </location>
    <ligand>
        <name>Zn(2+)</name>
        <dbReference type="ChEBI" id="CHEBI:29105"/>
        <label>2</label>
    </ligand>
</feature>
<evidence type="ECO:0000313" key="4">
    <source>
        <dbReference type="EMBL" id="KAI3403248.2"/>
    </source>
</evidence>